<gene>
    <name evidence="1" type="ORF">STIAU_8299</name>
</gene>
<name>Q08MT9_STIAD</name>
<organism evidence="1 2">
    <name type="scientific">Stigmatella aurantiaca (strain DW4/3-1)</name>
    <dbReference type="NCBI Taxonomy" id="378806"/>
    <lineage>
        <taxon>Bacteria</taxon>
        <taxon>Pseudomonadati</taxon>
        <taxon>Myxococcota</taxon>
        <taxon>Myxococcia</taxon>
        <taxon>Myxococcales</taxon>
        <taxon>Cystobacterineae</taxon>
        <taxon>Archangiaceae</taxon>
        <taxon>Stigmatella</taxon>
    </lineage>
</organism>
<dbReference type="Proteomes" id="UP000032702">
    <property type="component" value="Unassembled WGS sequence"/>
</dbReference>
<sequence length="327" mass="36269">MPREGSAPPMPADLHIIASCTDRKRMTVPDTLRLRSVTASGIEARARQWWARLEQPAAPPVRALELYAGDHWRIIRELPAMATAAGFSPKLWIASAGYGLIPANAVIQPYSATFAPGKPDSVTMDHAGVPSRAQHQRWWDAMARMARAPSSTPRQVQQLAESGRNPILLVVASPSYVAALEQDLVLAAQALRHPERLIIISAPSRIARGTLAPHWVPSSAHLQAQLGGARLSLHARVARKALQRARHGILDARELRGYYGRLIQCSHPLVRYERTPMTDDDVRAFIARALRVEPLSCSATLRKLRDSGHACEQQRFKRIFLELRECT</sequence>
<accession>Q08MT9</accession>
<reference evidence="1 2" key="1">
    <citation type="submission" date="2006-04" db="EMBL/GenBank/DDBJ databases">
        <authorList>
            <person name="Nierman W.C."/>
        </authorList>
    </citation>
    <scope>NUCLEOTIDE SEQUENCE [LARGE SCALE GENOMIC DNA]</scope>
    <source>
        <strain evidence="1 2">DW4/3-1</strain>
    </source>
</reference>
<proteinExistence type="predicted"/>
<dbReference type="AlphaFoldDB" id="Q08MT9"/>
<comment type="caution">
    <text evidence="1">The sequence shown here is derived from an EMBL/GenBank/DDBJ whole genome shotgun (WGS) entry which is preliminary data.</text>
</comment>
<protein>
    <submittedName>
        <fullName evidence="1">Uncharacterized protein</fullName>
    </submittedName>
</protein>
<evidence type="ECO:0000313" key="1">
    <source>
        <dbReference type="EMBL" id="EAU61797.1"/>
    </source>
</evidence>
<evidence type="ECO:0000313" key="2">
    <source>
        <dbReference type="Proteomes" id="UP000032702"/>
    </source>
</evidence>
<dbReference type="EMBL" id="AAMD01000327">
    <property type="protein sequence ID" value="EAU61797.1"/>
    <property type="molecule type" value="Genomic_DNA"/>
</dbReference>